<accession>A0ACD4C3K1</accession>
<proteinExistence type="predicted"/>
<dbReference type="EMBL" id="CP104558">
    <property type="protein sequence ID" value="UXH43206.1"/>
    <property type="molecule type" value="Genomic_DNA"/>
</dbReference>
<evidence type="ECO:0000313" key="1">
    <source>
        <dbReference type="EMBL" id="UXH43206.1"/>
    </source>
</evidence>
<evidence type="ECO:0000313" key="2">
    <source>
        <dbReference type="Proteomes" id="UP001064027"/>
    </source>
</evidence>
<protein>
    <submittedName>
        <fullName evidence="1">Alpha-glucosidase</fullName>
    </submittedName>
</protein>
<name>A0ACD4C3K1_9BACI</name>
<gene>
    <name evidence="1" type="ORF">N5C46_16105</name>
</gene>
<sequence>MKGEWWRQAVFYELYVPSFFDGNGDGVGDFKGALEKLDYLKELGIDGIWLTPFYPSPKVDNGYDISDYYGVDEEYGTMDDFQLFIKEAHDRGIKVVADLVLNHTSSEHPWFQESRSSKDHPKRDWYIWKDHPNNWESFFGVSAWELDEATNQYYYHAFAKEQVDLNWHNPEVREEMIHVMKFWLDQGLDGFRLDVINFLKVHPDMKDNPYDEETGEQIHLHDKDQEGILDVIRDLSAIVHQYPDKFMVGEVGSDELDVLTTYSGKDKLDVVFNFNLGSLESFNLPDMYKQLSDMEKGHSEEQIPTLFFGSHDMKRSLSRFGCGDRKKDLDRAKLIATLMLTAKGVPFIYYGEEIGMEDVTIHDIKEMKDVQGKTAYESAIREGKTEQEALRVANDKGRDASRSPMQWNAERYHGFSEKKPWIFPAANDTNVSSQESDPDSILSYYRTLIAIRKEWSSLHSGEYEEMGMSGQVLTYVKSHDSDRVLVLLNFSEKCLEVNLQNMISKESHLALSSKRSQLKFGNTIELLPYEAMIITL</sequence>
<dbReference type="Proteomes" id="UP001064027">
    <property type="component" value="Chromosome"/>
</dbReference>
<organism evidence="1 2">
    <name type="scientific">Rossellomorea vietnamensis</name>
    <dbReference type="NCBI Taxonomy" id="218284"/>
    <lineage>
        <taxon>Bacteria</taxon>
        <taxon>Bacillati</taxon>
        <taxon>Bacillota</taxon>
        <taxon>Bacilli</taxon>
        <taxon>Bacillales</taxon>
        <taxon>Bacillaceae</taxon>
        <taxon>Rossellomorea</taxon>
    </lineage>
</organism>
<keyword evidence="2" id="KW-1185">Reference proteome</keyword>
<reference evidence="1" key="1">
    <citation type="submission" date="2022-09" db="EMBL/GenBank/DDBJ databases">
        <title>Complete genome sequence of Rossellomorea vietnamensis strain RL-WG62, a newly isolated PGPR with the potential for plant salinity stress alleviation.</title>
        <authorList>
            <person name="Ren L."/>
            <person name="Wang G."/>
            <person name="Hu H."/>
        </authorList>
    </citation>
    <scope>NUCLEOTIDE SEQUENCE</scope>
    <source>
        <strain evidence="1">RL-WG62</strain>
    </source>
</reference>